<dbReference type="AlphaFoldDB" id="A0E7A7"/>
<feature type="domain" description="RING-type" evidence="6">
    <location>
        <begin position="299"/>
        <end position="340"/>
    </location>
</feature>
<evidence type="ECO:0000256" key="2">
    <source>
        <dbReference type="ARBA" id="ARBA00022771"/>
    </source>
</evidence>
<dbReference type="STRING" id="5888.A0E7A7"/>
<dbReference type="InterPro" id="IPR001841">
    <property type="entry name" value="Znf_RING"/>
</dbReference>
<dbReference type="GO" id="GO:0061630">
    <property type="term" value="F:ubiquitin protein ligase activity"/>
    <property type="evidence" value="ECO:0000318"/>
    <property type="project" value="GO_Central"/>
</dbReference>
<keyword evidence="3" id="KW-0862">Zinc</keyword>
<dbReference type="EMBL" id="CT868661">
    <property type="protein sequence ID" value="CAK91174.1"/>
    <property type="molecule type" value="Genomic_DNA"/>
</dbReference>
<feature type="region of interest" description="Disordered" evidence="5">
    <location>
        <begin position="20"/>
        <end position="59"/>
    </location>
</feature>
<gene>
    <name evidence="7" type="ORF">GSPATT00023902001</name>
</gene>
<dbReference type="OMA" id="LLCIHRF"/>
<dbReference type="KEGG" id="ptm:GSPATT00023902001"/>
<evidence type="ECO:0000256" key="1">
    <source>
        <dbReference type="ARBA" id="ARBA00022723"/>
    </source>
</evidence>
<proteinExistence type="predicted"/>
<evidence type="ECO:0000256" key="5">
    <source>
        <dbReference type="SAM" id="MobiDB-lite"/>
    </source>
</evidence>
<dbReference type="Gene3D" id="3.30.40.10">
    <property type="entry name" value="Zinc/RING finger domain, C3HC4 (zinc finger)"/>
    <property type="match status" value="1"/>
</dbReference>
<organism evidence="7 8">
    <name type="scientific">Paramecium tetraurelia</name>
    <dbReference type="NCBI Taxonomy" id="5888"/>
    <lineage>
        <taxon>Eukaryota</taxon>
        <taxon>Sar</taxon>
        <taxon>Alveolata</taxon>
        <taxon>Ciliophora</taxon>
        <taxon>Intramacronucleata</taxon>
        <taxon>Oligohymenophorea</taxon>
        <taxon>Peniculida</taxon>
        <taxon>Parameciidae</taxon>
        <taxon>Paramecium</taxon>
    </lineage>
</organism>
<dbReference type="eggNOG" id="KOG0800">
    <property type="taxonomic scope" value="Eukaryota"/>
</dbReference>
<sequence length="342" mass="40634">MDAQFQVSSDDFDFEVNQALKSGNHMEDSGSMYEMPEKKKAYKGRGKKKEQQPNMKKPIEKKVYVKNNKKQLQNKNTASKREHTTQIKQKNIKNNFAMQFAEVFDEELLQFEKAENQGNQNIIQQNFENKIQVENQFNQIESEKNQFNFIQGPEEEQIQANEVQQNFIPMYLDNKGNYKYLRRALSMENEHQPLFFKRFLNSLQMTQEEYDNIKQSFPQIPSEYLPQLILEQRQINNVFQNKLPQEQQQQQQIIQNQQQQQDQGNQFFQNQQQPQGNQLNFIETEFKHNPNLSEDNLECSICAQTYLDGDKLAILLCIHRFHLTCFTCWLKKSKQCPICHHG</sequence>
<reference evidence="7 8" key="1">
    <citation type="journal article" date="2006" name="Nature">
        <title>Global trends of whole-genome duplications revealed by the ciliate Paramecium tetraurelia.</title>
        <authorList>
            <consortium name="Genoscope"/>
            <person name="Aury J.-M."/>
            <person name="Jaillon O."/>
            <person name="Duret L."/>
            <person name="Noel B."/>
            <person name="Jubin C."/>
            <person name="Porcel B.M."/>
            <person name="Segurens B."/>
            <person name="Daubin V."/>
            <person name="Anthouard V."/>
            <person name="Aiach N."/>
            <person name="Arnaiz O."/>
            <person name="Billaut A."/>
            <person name="Beisson J."/>
            <person name="Blanc I."/>
            <person name="Bouhouche K."/>
            <person name="Camara F."/>
            <person name="Duharcourt S."/>
            <person name="Guigo R."/>
            <person name="Gogendeau D."/>
            <person name="Katinka M."/>
            <person name="Keller A.-M."/>
            <person name="Kissmehl R."/>
            <person name="Klotz C."/>
            <person name="Koll F."/>
            <person name="Le Moue A."/>
            <person name="Lepere C."/>
            <person name="Malinsky S."/>
            <person name="Nowacki M."/>
            <person name="Nowak J.K."/>
            <person name="Plattner H."/>
            <person name="Poulain J."/>
            <person name="Ruiz F."/>
            <person name="Serrano V."/>
            <person name="Zagulski M."/>
            <person name="Dessen P."/>
            <person name="Betermier M."/>
            <person name="Weissenbach J."/>
            <person name="Scarpelli C."/>
            <person name="Schachter V."/>
            <person name="Sperling L."/>
            <person name="Meyer E."/>
            <person name="Cohen J."/>
            <person name="Wincker P."/>
        </authorList>
    </citation>
    <scope>NUCLEOTIDE SEQUENCE [LARGE SCALE GENOMIC DNA]</scope>
    <source>
        <strain evidence="7 8">Stock d4-2</strain>
    </source>
</reference>
<dbReference type="PROSITE" id="PS50089">
    <property type="entry name" value="ZF_RING_2"/>
    <property type="match status" value="1"/>
</dbReference>
<dbReference type="GO" id="GO:0005634">
    <property type="term" value="C:nucleus"/>
    <property type="evidence" value="ECO:0000318"/>
    <property type="project" value="GO_Central"/>
</dbReference>
<dbReference type="Proteomes" id="UP000000600">
    <property type="component" value="Unassembled WGS sequence"/>
</dbReference>
<dbReference type="GO" id="GO:0006511">
    <property type="term" value="P:ubiquitin-dependent protein catabolic process"/>
    <property type="evidence" value="ECO:0000318"/>
    <property type="project" value="GO_Central"/>
</dbReference>
<evidence type="ECO:0000313" key="7">
    <source>
        <dbReference type="EMBL" id="CAK91174.1"/>
    </source>
</evidence>
<evidence type="ECO:0000259" key="6">
    <source>
        <dbReference type="PROSITE" id="PS50089"/>
    </source>
</evidence>
<keyword evidence="1" id="KW-0479">Metal-binding</keyword>
<dbReference type="GeneID" id="5044356"/>
<evidence type="ECO:0000256" key="3">
    <source>
        <dbReference type="ARBA" id="ARBA00022833"/>
    </source>
</evidence>
<evidence type="ECO:0000313" key="8">
    <source>
        <dbReference type="Proteomes" id="UP000000600"/>
    </source>
</evidence>
<dbReference type="InterPro" id="IPR051834">
    <property type="entry name" value="RING_finger_E3_ligase"/>
</dbReference>
<protein>
    <recommendedName>
        <fullName evidence="6">RING-type domain-containing protein</fullName>
    </recommendedName>
</protein>
<dbReference type="RefSeq" id="XP_001458571.1">
    <property type="nucleotide sequence ID" value="XM_001458534.1"/>
</dbReference>
<name>A0E7A7_PARTE</name>
<dbReference type="PANTHER" id="PTHR45931">
    <property type="entry name" value="SI:CH211-59O9.10"/>
    <property type="match status" value="1"/>
</dbReference>
<dbReference type="SMART" id="SM00184">
    <property type="entry name" value="RING"/>
    <property type="match status" value="1"/>
</dbReference>
<keyword evidence="2 4" id="KW-0863">Zinc-finger</keyword>
<dbReference type="Pfam" id="PF13639">
    <property type="entry name" value="zf-RING_2"/>
    <property type="match status" value="1"/>
</dbReference>
<dbReference type="PANTHER" id="PTHR45931:SF3">
    <property type="entry name" value="RING ZINC FINGER-CONTAINING PROTEIN"/>
    <property type="match status" value="1"/>
</dbReference>
<evidence type="ECO:0000256" key="4">
    <source>
        <dbReference type="PROSITE-ProRule" id="PRU00175"/>
    </source>
</evidence>
<dbReference type="HOGENOM" id="CLU_812513_0_0_1"/>
<accession>A0E7A7</accession>
<dbReference type="InParanoid" id="A0E7A7"/>
<dbReference type="SUPFAM" id="SSF57850">
    <property type="entry name" value="RING/U-box"/>
    <property type="match status" value="1"/>
</dbReference>
<dbReference type="GO" id="GO:0008270">
    <property type="term" value="F:zinc ion binding"/>
    <property type="evidence" value="ECO:0007669"/>
    <property type="project" value="UniProtKB-KW"/>
</dbReference>
<dbReference type="OrthoDB" id="8062037at2759"/>
<keyword evidence="8" id="KW-1185">Reference proteome</keyword>
<dbReference type="InterPro" id="IPR013083">
    <property type="entry name" value="Znf_RING/FYVE/PHD"/>
</dbReference>